<organism evidence="5 6">
    <name type="scientific">Scheffersomyces stipitis (strain ATCC 58785 / CBS 6054 / NBRC 10063 / NRRL Y-11545)</name>
    <name type="common">Yeast</name>
    <name type="synonym">Pichia stipitis</name>
    <dbReference type="NCBI Taxonomy" id="322104"/>
    <lineage>
        <taxon>Eukaryota</taxon>
        <taxon>Fungi</taxon>
        <taxon>Dikarya</taxon>
        <taxon>Ascomycota</taxon>
        <taxon>Saccharomycotina</taxon>
        <taxon>Pichiomycetes</taxon>
        <taxon>Debaryomycetaceae</taxon>
        <taxon>Scheffersomyces</taxon>
    </lineage>
</organism>
<dbReference type="eggNOG" id="KOG2496">
    <property type="taxonomic scope" value="Eukaryota"/>
</dbReference>
<dbReference type="OrthoDB" id="340962at2759"/>
<gene>
    <name evidence="5" type="ORF">PICST_82497</name>
</gene>
<evidence type="ECO:0000259" key="4">
    <source>
        <dbReference type="SMART" id="SM00385"/>
    </source>
</evidence>
<keyword evidence="6" id="KW-1185">Reference proteome</keyword>
<feature type="compositionally biased region" description="Basic and acidic residues" evidence="3">
    <location>
        <begin position="321"/>
        <end position="345"/>
    </location>
</feature>
<evidence type="ECO:0000256" key="2">
    <source>
        <dbReference type="RuleBase" id="RU000383"/>
    </source>
</evidence>
<dbReference type="Pfam" id="PF00134">
    <property type="entry name" value="Cyclin_N"/>
    <property type="match status" value="1"/>
</dbReference>
<reference evidence="5 6" key="1">
    <citation type="journal article" date="2007" name="Nat. Biotechnol.">
        <title>Genome sequence of the lignocellulose-bioconverting and xylose-fermenting yeast Pichia stipitis.</title>
        <authorList>
            <person name="Jeffries T.W."/>
            <person name="Grigoriev I.V."/>
            <person name="Grimwood J."/>
            <person name="Laplaza J.M."/>
            <person name="Aerts A."/>
            <person name="Salamov A."/>
            <person name="Schmutz J."/>
            <person name="Lindquist E."/>
            <person name="Dehal P."/>
            <person name="Shapiro H."/>
            <person name="Jin Y.S."/>
            <person name="Passoth V."/>
            <person name="Richardson P.M."/>
        </authorList>
    </citation>
    <scope>NUCLEOTIDE SEQUENCE [LARGE SCALE GENOMIC DNA]</scope>
    <source>
        <strain evidence="6">ATCC 58785 / CBS 6054 / NBRC 10063 / NRRL Y-11545</strain>
    </source>
</reference>
<dbReference type="CDD" id="cd20524">
    <property type="entry name" value="CYCLIN_CCNH_rpt1"/>
    <property type="match status" value="1"/>
</dbReference>
<feature type="compositionally biased region" description="Basic and acidic residues" evidence="3">
    <location>
        <begin position="305"/>
        <end position="314"/>
    </location>
</feature>
<dbReference type="InterPro" id="IPR013763">
    <property type="entry name" value="Cyclin-like_dom"/>
</dbReference>
<dbReference type="GO" id="GO:0016538">
    <property type="term" value="F:cyclin-dependent protein serine/threonine kinase regulator activity"/>
    <property type="evidence" value="ECO:0007669"/>
    <property type="project" value="EnsemblFungi"/>
</dbReference>
<dbReference type="RefSeq" id="XP_001383393.1">
    <property type="nucleotide sequence ID" value="XM_001383356.1"/>
</dbReference>
<feature type="region of interest" description="Disordered" evidence="3">
    <location>
        <begin position="305"/>
        <end position="345"/>
    </location>
</feature>
<dbReference type="CDD" id="cd20525">
    <property type="entry name" value="CYCLIN_CCNH_rpt2"/>
    <property type="match status" value="1"/>
</dbReference>
<dbReference type="GO" id="GO:0006367">
    <property type="term" value="P:transcription initiation at RNA polymerase II promoter"/>
    <property type="evidence" value="ECO:0007669"/>
    <property type="project" value="EnsemblFungi"/>
</dbReference>
<comment type="similarity">
    <text evidence="2">Belongs to the cyclin family.</text>
</comment>
<feature type="compositionally biased region" description="Basic and acidic residues" evidence="3">
    <location>
        <begin position="1"/>
        <end position="12"/>
    </location>
</feature>
<dbReference type="Pfam" id="PF16899">
    <property type="entry name" value="Cyclin_C_2"/>
    <property type="match status" value="1"/>
</dbReference>
<dbReference type="GeneID" id="4838003"/>
<dbReference type="Proteomes" id="UP000002258">
    <property type="component" value="Chromosome 3"/>
</dbReference>
<dbReference type="GO" id="GO:0006357">
    <property type="term" value="P:regulation of transcription by RNA polymerase II"/>
    <property type="evidence" value="ECO:0007669"/>
    <property type="project" value="InterPro"/>
</dbReference>
<keyword evidence="1 2" id="KW-0195">Cyclin</keyword>
<evidence type="ECO:0000313" key="6">
    <source>
        <dbReference type="Proteomes" id="UP000002258"/>
    </source>
</evidence>
<dbReference type="InterPro" id="IPR006671">
    <property type="entry name" value="Cyclin_N"/>
</dbReference>
<dbReference type="InterPro" id="IPR031658">
    <property type="entry name" value="Cyclin_C_2"/>
</dbReference>
<dbReference type="GO" id="GO:0006289">
    <property type="term" value="P:nucleotide-excision repair"/>
    <property type="evidence" value="ECO:0007669"/>
    <property type="project" value="EnsemblFungi"/>
</dbReference>
<name>A3LRD0_PICST</name>
<dbReference type="GO" id="GO:0070985">
    <property type="term" value="C:transcription factor TFIIK complex"/>
    <property type="evidence" value="ECO:0007669"/>
    <property type="project" value="EnsemblFungi"/>
</dbReference>
<dbReference type="GO" id="GO:1905866">
    <property type="term" value="P:positive regulation of Atg1/ULK1 kinase complex assembly"/>
    <property type="evidence" value="ECO:0007669"/>
    <property type="project" value="EnsemblFungi"/>
</dbReference>
<dbReference type="SUPFAM" id="SSF47954">
    <property type="entry name" value="Cyclin-like"/>
    <property type="match status" value="2"/>
</dbReference>
<dbReference type="STRING" id="322104.A3LRD0"/>
<dbReference type="HOGENOM" id="CLU_022620_4_2_1"/>
<accession>A3LRD0</accession>
<dbReference type="OMA" id="KSIMACA"/>
<dbReference type="InterPro" id="IPR036915">
    <property type="entry name" value="Cyclin-like_sf"/>
</dbReference>
<dbReference type="InterPro" id="IPR043198">
    <property type="entry name" value="Cyclin/Ssn8"/>
</dbReference>
<dbReference type="InParanoid" id="A3LRD0"/>
<dbReference type="SMART" id="SM00385">
    <property type="entry name" value="CYCLIN"/>
    <property type="match status" value="1"/>
</dbReference>
<evidence type="ECO:0000313" key="5">
    <source>
        <dbReference type="EMBL" id="ABN65364.1"/>
    </source>
</evidence>
<dbReference type="PANTHER" id="PTHR10026">
    <property type="entry name" value="CYCLIN"/>
    <property type="match status" value="1"/>
</dbReference>
<dbReference type="AlphaFoldDB" id="A3LRD0"/>
<evidence type="ECO:0000256" key="3">
    <source>
        <dbReference type="SAM" id="MobiDB-lite"/>
    </source>
</evidence>
<protein>
    <recommendedName>
        <fullName evidence="4">Cyclin-like domain-containing protein</fullName>
    </recommendedName>
</protein>
<dbReference type="FunCoup" id="A3LRD0">
    <property type="interactions" value="970"/>
</dbReference>
<sequence length="404" mass="47039">MSVGTEIKREAEENVEQPEAKKKRISNDDLFRRSTQFEIWSYTQESLDKTKRAANAAGAKIATQKFNETFETIEKEQPEVFQTHNETLNKDKLLTLLSFEEEAKYLNYYTQNIIPIAKFFKMPTQVKLTAVSFFRKFYLSNSVMQYHPKNIMYTSVFLAAKSENYFISIDSFIKALKDTEAKDILDLEFIILQSLQFTLLVHHAFRPLYGFFLDFQAVLLHPSPLMYDVSVNTLGSLYDKAKTWLNDNVVLSEVAFLFTPPQIALAAMYEVDKRITDRYLKRKFLKEHHELDAIKEEDSGVKKEDSEVIEKIESTESVENGEDKKDGENETANEHKEKSTVESQREQYETLVRTIRKCIKIAKQVQTSSREEVKEIDRKCFYALNPKRLIEKQVKKVTKEATTS</sequence>
<feature type="domain" description="Cyclin-like" evidence="4">
    <location>
        <begin position="111"/>
        <end position="193"/>
    </location>
</feature>
<evidence type="ECO:0000256" key="1">
    <source>
        <dbReference type="ARBA" id="ARBA00023127"/>
    </source>
</evidence>
<dbReference type="Gene3D" id="1.10.472.10">
    <property type="entry name" value="Cyclin-like"/>
    <property type="match status" value="2"/>
</dbReference>
<proteinExistence type="inferred from homology"/>
<dbReference type="GO" id="GO:0006995">
    <property type="term" value="P:cellular response to nitrogen starvation"/>
    <property type="evidence" value="ECO:0007669"/>
    <property type="project" value="EnsemblFungi"/>
</dbReference>
<dbReference type="KEGG" id="pic:PICST_82497"/>
<dbReference type="GO" id="GO:0010508">
    <property type="term" value="P:positive regulation of autophagy"/>
    <property type="evidence" value="ECO:0007669"/>
    <property type="project" value="EnsemblFungi"/>
</dbReference>
<feature type="region of interest" description="Disordered" evidence="3">
    <location>
        <begin position="1"/>
        <end position="27"/>
    </location>
</feature>
<dbReference type="EMBL" id="CP000497">
    <property type="protein sequence ID" value="ABN65364.1"/>
    <property type="molecule type" value="Genomic_DNA"/>
</dbReference>